<keyword evidence="2" id="KW-1185">Reference proteome</keyword>
<evidence type="ECO:0000313" key="1">
    <source>
        <dbReference type="EMBL" id="THU80738.1"/>
    </source>
</evidence>
<dbReference type="Proteomes" id="UP000297245">
    <property type="component" value="Unassembled WGS sequence"/>
</dbReference>
<name>A0A4S8KYP5_DENBC</name>
<dbReference type="EMBL" id="ML179874">
    <property type="protein sequence ID" value="THU80738.1"/>
    <property type="molecule type" value="Genomic_DNA"/>
</dbReference>
<organism evidence="1 2">
    <name type="scientific">Dendrothele bispora (strain CBS 962.96)</name>
    <dbReference type="NCBI Taxonomy" id="1314807"/>
    <lineage>
        <taxon>Eukaryota</taxon>
        <taxon>Fungi</taxon>
        <taxon>Dikarya</taxon>
        <taxon>Basidiomycota</taxon>
        <taxon>Agaricomycotina</taxon>
        <taxon>Agaricomycetes</taxon>
        <taxon>Agaricomycetidae</taxon>
        <taxon>Agaricales</taxon>
        <taxon>Agaricales incertae sedis</taxon>
        <taxon>Dendrothele</taxon>
    </lineage>
</organism>
<evidence type="ECO:0000313" key="2">
    <source>
        <dbReference type="Proteomes" id="UP000297245"/>
    </source>
</evidence>
<sequence length="112" mass="11879">MAADVSKASFSMVLSSKQMKIRGNRQNKQTSLAVVTLNTLVQASVSNMVCHYSLVGVDAHKQLARFGELDGEFPVVGYEALDGIIVAKIAEVTEDGYKLEGNASTSKIAASA</sequence>
<proteinExistence type="predicted"/>
<dbReference type="AlphaFoldDB" id="A0A4S8KYP5"/>
<accession>A0A4S8KYP5</accession>
<protein>
    <submittedName>
        <fullName evidence="1">Uncharacterized protein</fullName>
    </submittedName>
</protein>
<reference evidence="1 2" key="1">
    <citation type="journal article" date="2019" name="Nat. Ecol. Evol.">
        <title>Megaphylogeny resolves global patterns of mushroom evolution.</title>
        <authorList>
            <person name="Varga T."/>
            <person name="Krizsan K."/>
            <person name="Foldi C."/>
            <person name="Dima B."/>
            <person name="Sanchez-Garcia M."/>
            <person name="Sanchez-Ramirez S."/>
            <person name="Szollosi G.J."/>
            <person name="Szarkandi J.G."/>
            <person name="Papp V."/>
            <person name="Albert L."/>
            <person name="Andreopoulos W."/>
            <person name="Angelini C."/>
            <person name="Antonin V."/>
            <person name="Barry K.W."/>
            <person name="Bougher N.L."/>
            <person name="Buchanan P."/>
            <person name="Buyck B."/>
            <person name="Bense V."/>
            <person name="Catcheside P."/>
            <person name="Chovatia M."/>
            <person name="Cooper J."/>
            <person name="Damon W."/>
            <person name="Desjardin D."/>
            <person name="Finy P."/>
            <person name="Geml J."/>
            <person name="Haridas S."/>
            <person name="Hughes K."/>
            <person name="Justo A."/>
            <person name="Karasinski D."/>
            <person name="Kautmanova I."/>
            <person name="Kiss B."/>
            <person name="Kocsube S."/>
            <person name="Kotiranta H."/>
            <person name="LaButti K.M."/>
            <person name="Lechner B.E."/>
            <person name="Liimatainen K."/>
            <person name="Lipzen A."/>
            <person name="Lukacs Z."/>
            <person name="Mihaltcheva S."/>
            <person name="Morgado L.N."/>
            <person name="Niskanen T."/>
            <person name="Noordeloos M.E."/>
            <person name="Ohm R.A."/>
            <person name="Ortiz-Santana B."/>
            <person name="Ovrebo C."/>
            <person name="Racz N."/>
            <person name="Riley R."/>
            <person name="Savchenko A."/>
            <person name="Shiryaev A."/>
            <person name="Soop K."/>
            <person name="Spirin V."/>
            <person name="Szebenyi C."/>
            <person name="Tomsovsky M."/>
            <person name="Tulloss R.E."/>
            <person name="Uehling J."/>
            <person name="Grigoriev I.V."/>
            <person name="Vagvolgyi C."/>
            <person name="Papp T."/>
            <person name="Martin F.M."/>
            <person name="Miettinen O."/>
            <person name="Hibbett D.S."/>
            <person name="Nagy L.G."/>
        </authorList>
    </citation>
    <scope>NUCLEOTIDE SEQUENCE [LARGE SCALE GENOMIC DNA]</scope>
    <source>
        <strain evidence="1 2">CBS 962.96</strain>
    </source>
</reference>
<gene>
    <name evidence="1" type="ORF">K435DRAFT_874067</name>
</gene>